<dbReference type="EMBL" id="HG794546">
    <property type="protein sequence ID" value="CDK99793.1"/>
    <property type="molecule type" value="Genomic_DNA"/>
</dbReference>
<dbReference type="KEGG" id="mgy:MGMSRv2__2578"/>
<name>V6F5N7_MAGGM</name>
<evidence type="ECO:0000256" key="1">
    <source>
        <dbReference type="SAM" id="MobiDB-lite"/>
    </source>
</evidence>
<organism evidence="2 3">
    <name type="scientific">Magnetospirillum gryphiswaldense (strain DSM 6361 / JCM 21280 / NBRC 15271 / MSR-1)</name>
    <dbReference type="NCBI Taxonomy" id="431944"/>
    <lineage>
        <taxon>Bacteria</taxon>
        <taxon>Pseudomonadati</taxon>
        <taxon>Pseudomonadota</taxon>
        <taxon>Alphaproteobacteria</taxon>
        <taxon>Rhodospirillales</taxon>
        <taxon>Rhodospirillaceae</taxon>
        <taxon>Magnetospirillum</taxon>
    </lineage>
</organism>
<dbReference type="STRING" id="1430440.MGMSRv2__2578"/>
<accession>V6F5N7</accession>
<sequence length="152" mass="16941">MSTPSKHLIISEETRLILDEIQALRKEVAALREESHGVVLDIRDMVAEIHAMEKVEKAVEAGLAQVEESLEQAMGESQPSMITCEACGSDVERHEAESEFLLICKACGHTAFANRRVTPDRRLLADRRKQGQSIGEEMPEIEPAAPPDWTQH</sequence>
<gene>
    <name evidence="2" type="ordered locus">MGMSRv2__2578</name>
</gene>
<protein>
    <submittedName>
        <fullName evidence="2">Uncharacterized protein</fullName>
    </submittedName>
</protein>
<dbReference type="AlphaFoldDB" id="V6F5N7"/>
<proteinExistence type="predicted"/>
<evidence type="ECO:0000313" key="2">
    <source>
        <dbReference type="EMBL" id="CDK99793.1"/>
    </source>
</evidence>
<dbReference type="HOGENOM" id="CLU_1852775_0_0_5"/>
<feature type="region of interest" description="Disordered" evidence="1">
    <location>
        <begin position="127"/>
        <end position="152"/>
    </location>
</feature>
<dbReference type="Proteomes" id="UP000018922">
    <property type="component" value="Chromosome I"/>
</dbReference>
<reference evidence="2 3" key="1">
    <citation type="journal article" date="2014" name="Genome Announc.">
        <title>Complete genome sequence of Magnetospirillum gryphiswaldense MSR-1.</title>
        <authorList>
            <person name="Wang X."/>
            <person name="Wang Q."/>
            <person name="Zhang W."/>
            <person name="Wang Y."/>
            <person name="Li L."/>
            <person name="Wen T."/>
            <person name="Zhang T."/>
            <person name="Zhang Y."/>
            <person name="Xu J."/>
            <person name="Hu J."/>
            <person name="Li S."/>
            <person name="Liu L."/>
            <person name="Liu J."/>
            <person name="Jiang W."/>
            <person name="Tian J."/>
            <person name="Li Y."/>
            <person name="Schuler D."/>
            <person name="Wang L."/>
            <person name="Li J."/>
        </authorList>
    </citation>
    <scope>NUCLEOTIDE SEQUENCE [LARGE SCALE GENOMIC DNA]</scope>
    <source>
        <strain evidence="3">DSM 6361 / JCM 21280 / NBRC 15271 / MSR-1</strain>
    </source>
</reference>
<evidence type="ECO:0000313" key="3">
    <source>
        <dbReference type="Proteomes" id="UP000018922"/>
    </source>
</evidence>
<keyword evidence="3" id="KW-1185">Reference proteome</keyword>